<evidence type="ECO:0000313" key="3">
    <source>
        <dbReference type="Proteomes" id="UP000218231"/>
    </source>
</evidence>
<evidence type="ECO:0000313" key="2">
    <source>
        <dbReference type="EMBL" id="PAV66405.1"/>
    </source>
</evidence>
<proteinExistence type="predicted"/>
<sequence>MAFARNTATALAIRSISDDTMARTGGSSRLPLASSFISPAIASSGSPTIRFAVRRSTMISPPMIAIAAISSIDADEPRALDALEVDRRLDAQHVAQRRVRRPADAAHAGRRGLAQQRRIAIVDEGALVGDDGRRPAERDDHLVQPIAQRAQRDVGGHDPDRLALLHDRFRDRRHQHVMAFDRVDIGLDQHSVPCAHRHQVIVARPFLGVILQRLQRHAIARPIQIGQEPARLVRSLAVDEGRIAIVERAGFPSGRHAEDLRVAPHLRSQHFDMRVAIHHALLAQRLHRDQRRMDQPDGTFEFAFRAGCDLLRHDQTGLRRAFPRRAVDQHTRRRRSQADEDGNRDGAPNADHRRQRS</sequence>
<comment type="caution">
    <text evidence="2">The sequence shown here is derived from an EMBL/GenBank/DDBJ whole genome shotgun (WGS) entry which is preliminary data.</text>
</comment>
<dbReference type="EMBL" id="LIAE01010104">
    <property type="protein sequence ID" value="PAV66405.1"/>
    <property type="molecule type" value="Genomic_DNA"/>
</dbReference>
<feature type="region of interest" description="Disordered" evidence="1">
    <location>
        <begin position="321"/>
        <end position="357"/>
    </location>
</feature>
<protein>
    <submittedName>
        <fullName evidence="2">Uncharacterized protein</fullName>
    </submittedName>
</protein>
<feature type="compositionally biased region" description="Basic and acidic residues" evidence="1">
    <location>
        <begin position="325"/>
        <end position="344"/>
    </location>
</feature>
<gene>
    <name evidence="2" type="ORF">WR25_15786</name>
</gene>
<accession>A0A2A2JXG1</accession>
<dbReference type="AlphaFoldDB" id="A0A2A2JXG1"/>
<name>A0A2A2JXG1_9BILA</name>
<dbReference type="Proteomes" id="UP000218231">
    <property type="component" value="Unassembled WGS sequence"/>
</dbReference>
<evidence type="ECO:0000256" key="1">
    <source>
        <dbReference type="SAM" id="MobiDB-lite"/>
    </source>
</evidence>
<keyword evidence="3" id="KW-1185">Reference proteome</keyword>
<reference evidence="2 3" key="1">
    <citation type="journal article" date="2017" name="Curr. Biol.">
        <title>Genome architecture and evolution of a unichromosomal asexual nematode.</title>
        <authorList>
            <person name="Fradin H."/>
            <person name="Zegar C."/>
            <person name="Gutwein M."/>
            <person name="Lucas J."/>
            <person name="Kovtun M."/>
            <person name="Corcoran D."/>
            <person name="Baugh L.R."/>
            <person name="Kiontke K."/>
            <person name="Gunsalus K."/>
            <person name="Fitch D.H."/>
            <person name="Piano F."/>
        </authorList>
    </citation>
    <scope>NUCLEOTIDE SEQUENCE [LARGE SCALE GENOMIC DNA]</scope>
    <source>
        <strain evidence="2">PF1309</strain>
    </source>
</reference>
<organism evidence="2 3">
    <name type="scientific">Diploscapter pachys</name>
    <dbReference type="NCBI Taxonomy" id="2018661"/>
    <lineage>
        <taxon>Eukaryota</taxon>
        <taxon>Metazoa</taxon>
        <taxon>Ecdysozoa</taxon>
        <taxon>Nematoda</taxon>
        <taxon>Chromadorea</taxon>
        <taxon>Rhabditida</taxon>
        <taxon>Rhabditina</taxon>
        <taxon>Rhabditomorpha</taxon>
        <taxon>Rhabditoidea</taxon>
        <taxon>Rhabditidae</taxon>
        <taxon>Diploscapter</taxon>
    </lineage>
</organism>